<comment type="caution">
    <text evidence="2">The sequence shown here is derived from an EMBL/GenBank/DDBJ whole genome shotgun (WGS) entry which is preliminary data.</text>
</comment>
<gene>
    <name evidence="2" type="ORF">RRG08_055457</name>
</gene>
<dbReference type="AlphaFoldDB" id="A0AAE1A972"/>
<name>A0AAE1A972_9GAST</name>
<protein>
    <submittedName>
        <fullName evidence="2">Uncharacterized protein</fullName>
    </submittedName>
</protein>
<dbReference type="Proteomes" id="UP001283361">
    <property type="component" value="Unassembled WGS sequence"/>
</dbReference>
<reference evidence="2" key="1">
    <citation type="journal article" date="2023" name="G3 (Bethesda)">
        <title>A reference genome for the long-term kleptoplast-retaining sea slug Elysia crispata morphotype clarki.</title>
        <authorList>
            <person name="Eastman K.E."/>
            <person name="Pendleton A.L."/>
            <person name="Shaikh M.A."/>
            <person name="Suttiyut T."/>
            <person name="Ogas R."/>
            <person name="Tomko P."/>
            <person name="Gavelis G."/>
            <person name="Widhalm J.R."/>
            <person name="Wisecaver J.H."/>
        </authorList>
    </citation>
    <scope>NUCLEOTIDE SEQUENCE</scope>
    <source>
        <strain evidence="2">ECLA1</strain>
    </source>
</reference>
<evidence type="ECO:0000256" key="1">
    <source>
        <dbReference type="SAM" id="MobiDB-lite"/>
    </source>
</evidence>
<dbReference type="EMBL" id="JAWDGP010002389">
    <property type="protein sequence ID" value="KAK3783579.1"/>
    <property type="molecule type" value="Genomic_DNA"/>
</dbReference>
<accession>A0AAE1A972</accession>
<proteinExistence type="predicted"/>
<keyword evidence="3" id="KW-1185">Reference proteome</keyword>
<sequence length="105" mass="11888">MALWQTGWVKFSSTEQQSPLKPGKKSRPKSDCRHVLFLVLKKLPVNWLWLRKMSVDSLEKGVRSSNTEEGGSDGQKKKEAEFEDKELIEVEGVGVVIIMTGRDNV</sequence>
<evidence type="ECO:0000313" key="3">
    <source>
        <dbReference type="Proteomes" id="UP001283361"/>
    </source>
</evidence>
<evidence type="ECO:0000313" key="2">
    <source>
        <dbReference type="EMBL" id="KAK3783579.1"/>
    </source>
</evidence>
<feature type="region of interest" description="Disordered" evidence="1">
    <location>
        <begin position="57"/>
        <end position="80"/>
    </location>
</feature>
<organism evidence="2 3">
    <name type="scientific">Elysia crispata</name>
    <name type="common">lettuce slug</name>
    <dbReference type="NCBI Taxonomy" id="231223"/>
    <lineage>
        <taxon>Eukaryota</taxon>
        <taxon>Metazoa</taxon>
        <taxon>Spiralia</taxon>
        <taxon>Lophotrochozoa</taxon>
        <taxon>Mollusca</taxon>
        <taxon>Gastropoda</taxon>
        <taxon>Heterobranchia</taxon>
        <taxon>Euthyneura</taxon>
        <taxon>Panpulmonata</taxon>
        <taxon>Sacoglossa</taxon>
        <taxon>Placobranchoidea</taxon>
        <taxon>Plakobranchidae</taxon>
        <taxon>Elysia</taxon>
    </lineage>
</organism>
<feature type="region of interest" description="Disordered" evidence="1">
    <location>
        <begin position="1"/>
        <end position="30"/>
    </location>
</feature>